<name>A0ABP3GVV7_9LACT</name>
<evidence type="ECO:0000259" key="11">
    <source>
        <dbReference type="Pfam" id="PF21982"/>
    </source>
</evidence>
<evidence type="ECO:0000256" key="1">
    <source>
        <dbReference type="ARBA" id="ARBA00003529"/>
    </source>
</evidence>
<dbReference type="PANTHER" id="PTHR33602">
    <property type="entry name" value="REGULATORY PROTEIN RECX FAMILY PROTEIN"/>
    <property type="match status" value="1"/>
</dbReference>
<dbReference type="Gene3D" id="1.10.10.10">
    <property type="entry name" value="Winged helix-like DNA-binding domain superfamily/Winged helix DNA-binding domain"/>
    <property type="match status" value="4"/>
</dbReference>
<evidence type="ECO:0000256" key="8">
    <source>
        <dbReference type="SAM" id="MobiDB-lite"/>
    </source>
</evidence>
<dbReference type="Proteomes" id="UP001501166">
    <property type="component" value="Unassembled WGS sequence"/>
</dbReference>
<comment type="subcellular location">
    <subcellularLocation>
        <location evidence="2 6">Cytoplasm</location>
    </subcellularLocation>
</comment>
<dbReference type="InterPro" id="IPR003783">
    <property type="entry name" value="Regulatory_RecX"/>
</dbReference>
<evidence type="ECO:0000256" key="5">
    <source>
        <dbReference type="ARBA" id="ARBA00022490"/>
    </source>
</evidence>
<dbReference type="Pfam" id="PF21982">
    <property type="entry name" value="RecX_HTH1"/>
    <property type="match status" value="1"/>
</dbReference>
<feature type="coiled-coil region" evidence="7">
    <location>
        <begin position="191"/>
        <end position="222"/>
    </location>
</feature>
<dbReference type="Pfam" id="PF21981">
    <property type="entry name" value="RecX_HTH3"/>
    <property type="match status" value="1"/>
</dbReference>
<feature type="domain" description="RecX second three-helical" evidence="9">
    <location>
        <begin position="144"/>
        <end position="185"/>
    </location>
</feature>
<dbReference type="RefSeq" id="WP_343753209.1">
    <property type="nucleotide sequence ID" value="NZ_BAAACW010000019.1"/>
</dbReference>
<dbReference type="InterPro" id="IPR053926">
    <property type="entry name" value="RecX_HTH_1st"/>
</dbReference>
<evidence type="ECO:0000256" key="2">
    <source>
        <dbReference type="ARBA" id="ARBA00004496"/>
    </source>
</evidence>
<dbReference type="Pfam" id="PF02631">
    <property type="entry name" value="RecX_HTH2"/>
    <property type="match status" value="1"/>
</dbReference>
<dbReference type="EMBL" id="BAAACW010000019">
    <property type="protein sequence ID" value="GAA0353045.1"/>
    <property type="molecule type" value="Genomic_DNA"/>
</dbReference>
<reference evidence="13" key="1">
    <citation type="journal article" date="2019" name="Int. J. Syst. Evol. Microbiol.">
        <title>The Global Catalogue of Microorganisms (GCM) 10K type strain sequencing project: providing services to taxonomists for standard genome sequencing and annotation.</title>
        <authorList>
            <consortium name="The Broad Institute Genomics Platform"/>
            <consortium name="The Broad Institute Genome Sequencing Center for Infectious Disease"/>
            <person name="Wu L."/>
            <person name="Ma J."/>
        </authorList>
    </citation>
    <scope>NUCLEOTIDE SEQUENCE [LARGE SCALE GENOMIC DNA]</scope>
    <source>
        <strain evidence="13">JCM 12662</strain>
    </source>
</reference>
<feature type="domain" description="RecX first three-helical" evidence="11">
    <location>
        <begin position="100"/>
        <end position="137"/>
    </location>
</feature>
<evidence type="ECO:0000313" key="12">
    <source>
        <dbReference type="EMBL" id="GAA0353045.1"/>
    </source>
</evidence>
<comment type="similarity">
    <text evidence="3 6">Belongs to the RecX family.</text>
</comment>
<keyword evidence="5 6" id="KW-0963">Cytoplasm</keyword>
<dbReference type="InterPro" id="IPR053924">
    <property type="entry name" value="RecX_HTH_2nd"/>
</dbReference>
<dbReference type="NCBIfam" id="NF010733">
    <property type="entry name" value="PRK14135.1"/>
    <property type="match status" value="1"/>
</dbReference>
<dbReference type="HAMAP" id="MF_01114">
    <property type="entry name" value="RecX"/>
    <property type="match status" value="1"/>
</dbReference>
<proteinExistence type="inferred from homology"/>
<evidence type="ECO:0000256" key="3">
    <source>
        <dbReference type="ARBA" id="ARBA00009695"/>
    </source>
</evidence>
<evidence type="ECO:0000259" key="10">
    <source>
        <dbReference type="Pfam" id="PF21981"/>
    </source>
</evidence>
<evidence type="ECO:0000256" key="6">
    <source>
        <dbReference type="HAMAP-Rule" id="MF_01114"/>
    </source>
</evidence>
<keyword evidence="7" id="KW-0175">Coiled coil</keyword>
<accession>A0ABP3GVV7</accession>
<dbReference type="InterPro" id="IPR036388">
    <property type="entry name" value="WH-like_DNA-bd_sf"/>
</dbReference>
<gene>
    <name evidence="6 12" type="primary">recX</name>
    <name evidence="12" type="ORF">GCM10008932_02610</name>
</gene>
<evidence type="ECO:0000259" key="9">
    <source>
        <dbReference type="Pfam" id="PF02631"/>
    </source>
</evidence>
<evidence type="ECO:0000313" key="13">
    <source>
        <dbReference type="Proteomes" id="UP001501166"/>
    </source>
</evidence>
<keyword evidence="13" id="KW-1185">Reference proteome</keyword>
<sequence length="303" mass="35940">MSKESKDKKKQSHMPNLIELSPQKTSEKDTQTNEEVTKKEWVITKVQAQKAKNRFNIFVNGQYSFAVDDTILVTERLFKGKELTESDIEDLRKKGEASKAYQSALNYLSFKMRSEKEIRDYLQQKDYEDIDPVIDKLKEHKLINDLVYGKSFVRTNYQLRNDGPKKIERKLIQKGLTNEEILTALEEYSLEQQKENVMKASEKTLKRQRNKSNREIQQKVREQLMLNGFENEVINDVLNEMDLEQPEDEEFEALKKQGEKAWNRYSRKHTDSELVNKTKMYLYSKGYPRELIDRFIKEKEGMN</sequence>
<feature type="compositionally biased region" description="Basic and acidic residues" evidence="8">
    <location>
        <begin position="25"/>
        <end position="34"/>
    </location>
</feature>
<evidence type="ECO:0000256" key="4">
    <source>
        <dbReference type="ARBA" id="ARBA00018111"/>
    </source>
</evidence>
<dbReference type="InterPro" id="IPR053925">
    <property type="entry name" value="RecX_HTH_3rd"/>
</dbReference>
<comment type="function">
    <text evidence="1 6">Modulates RecA activity.</text>
</comment>
<dbReference type="PANTHER" id="PTHR33602:SF1">
    <property type="entry name" value="REGULATORY PROTEIN RECX FAMILY PROTEIN"/>
    <property type="match status" value="1"/>
</dbReference>
<comment type="caution">
    <text evidence="12">The sequence shown here is derived from an EMBL/GenBank/DDBJ whole genome shotgun (WGS) entry which is preliminary data.</text>
</comment>
<evidence type="ECO:0000256" key="7">
    <source>
        <dbReference type="SAM" id="Coils"/>
    </source>
</evidence>
<organism evidence="12 13">
    <name type="scientific">Alkalibacterium iburiense</name>
    <dbReference type="NCBI Taxonomy" id="290589"/>
    <lineage>
        <taxon>Bacteria</taxon>
        <taxon>Bacillati</taxon>
        <taxon>Bacillota</taxon>
        <taxon>Bacilli</taxon>
        <taxon>Lactobacillales</taxon>
        <taxon>Carnobacteriaceae</taxon>
        <taxon>Alkalibacterium</taxon>
    </lineage>
</organism>
<feature type="region of interest" description="Disordered" evidence="8">
    <location>
        <begin position="1"/>
        <end position="34"/>
    </location>
</feature>
<feature type="domain" description="RecX third three-helical" evidence="10">
    <location>
        <begin position="248"/>
        <end position="296"/>
    </location>
</feature>
<protein>
    <recommendedName>
        <fullName evidence="4 6">Regulatory protein RecX</fullName>
    </recommendedName>
</protein>